<proteinExistence type="predicted"/>
<dbReference type="Proteomes" id="UP001148629">
    <property type="component" value="Unassembled WGS sequence"/>
</dbReference>
<evidence type="ECO:0000313" key="2">
    <source>
        <dbReference type="Proteomes" id="UP001148629"/>
    </source>
</evidence>
<organism evidence="1 2">
    <name type="scientific">Fusarium decemcellulare</name>
    <dbReference type="NCBI Taxonomy" id="57161"/>
    <lineage>
        <taxon>Eukaryota</taxon>
        <taxon>Fungi</taxon>
        <taxon>Dikarya</taxon>
        <taxon>Ascomycota</taxon>
        <taxon>Pezizomycotina</taxon>
        <taxon>Sordariomycetes</taxon>
        <taxon>Hypocreomycetidae</taxon>
        <taxon>Hypocreales</taxon>
        <taxon>Nectriaceae</taxon>
        <taxon>Fusarium</taxon>
        <taxon>Fusarium decemcellulare species complex</taxon>
    </lineage>
</organism>
<comment type="caution">
    <text evidence="1">The sequence shown here is derived from an EMBL/GenBank/DDBJ whole genome shotgun (WGS) entry which is preliminary data.</text>
</comment>
<dbReference type="EMBL" id="JANRMS010000029">
    <property type="protein sequence ID" value="KAJ3549173.1"/>
    <property type="molecule type" value="Genomic_DNA"/>
</dbReference>
<accession>A0ACC1SZ29</accession>
<gene>
    <name evidence="1" type="ORF">NM208_g645</name>
</gene>
<protein>
    <submittedName>
        <fullName evidence="1">Uncharacterized protein</fullName>
    </submittedName>
</protein>
<sequence length="477" mass="52857">MPLGPFDRRKKRSRCLACAASHLKCSGSFPCGNCQRRQVVCDFSPALKKKAQIRIENGCSTNHGRVTALVSPTSTDSEPRPELIVSPRSDKTLYFFHYFDTFLSHNQFTKWNTFSADVVDLMQHSATGSYLRDAVLSLGAMQATKLGSPEGITPNQSYNLAVHHYSQSVVGLRNALNHFSKQPGLRHSILWTTHLLGLFELMTDSTGQGWIQHLVHGTANALVATGPLAFESGPGKRFFLEIKIFEVCRAIVFNEPSFLANVEWQDLSAKLEEAAGAGQSHPLDTLLDIITLCSTLRVQARTLICSLRASEPVDLLGDAHDIAAEGFRLRQALSIWEETRDAPMLPSTPRSGSSSRSDDDFLILATVFHSATSIYLSGVFDYEMNHWQKMGITVPNLGENEIQMHVSNILMLSSVILDDSKISPLLVLFPLRVAGARAWEQWQQDVILGLLGKIEWTFLVASTFKGDLSRLWATRVG</sequence>
<keyword evidence="2" id="KW-1185">Reference proteome</keyword>
<evidence type="ECO:0000313" key="1">
    <source>
        <dbReference type="EMBL" id="KAJ3549173.1"/>
    </source>
</evidence>
<name>A0ACC1SZ29_9HYPO</name>
<reference evidence="1" key="1">
    <citation type="submission" date="2022-08" db="EMBL/GenBank/DDBJ databases">
        <title>Genome Sequence of Fusarium decemcellulare.</title>
        <authorList>
            <person name="Buettner E."/>
        </authorList>
    </citation>
    <scope>NUCLEOTIDE SEQUENCE</scope>
    <source>
        <strain evidence="1">Babe19</strain>
    </source>
</reference>